<evidence type="ECO:0000313" key="2">
    <source>
        <dbReference type="Proteomes" id="UP000007879"/>
    </source>
</evidence>
<dbReference type="GeneID" id="109583971"/>
<keyword evidence="2" id="KW-1185">Reference proteome</keyword>
<dbReference type="KEGG" id="aqu:109583971"/>
<proteinExistence type="predicted"/>
<evidence type="ECO:0000313" key="1">
    <source>
        <dbReference type="EnsemblMetazoa" id="XP_019855074.1"/>
    </source>
</evidence>
<name>A0AAN0JDJ9_AMPQE</name>
<accession>A0AAN0JDJ9</accession>
<dbReference type="AlphaFoldDB" id="A0AAN0JDJ9"/>
<sequence>MKYGNSMYTLYFSLACQTNFTYLHSNTIGKLFPSTVTVMPSCQQASASTASRSQQLQDITSETQVTTNTDATAQGVVEVIVHPGYEAEFDRMATLHGTLIHNVVPLIKAAIPFVDDLKTY</sequence>
<reference evidence="2" key="1">
    <citation type="journal article" date="2010" name="Nature">
        <title>The Amphimedon queenslandica genome and the evolution of animal complexity.</title>
        <authorList>
            <person name="Srivastava M."/>
            <person name="Simakov O."/>
            <person name="Chapman J."/>
            <person name="Fahey B."/>
            <person name="Gauthier M.E."/>
            <person name="Mitros T."/>
            <person name="Richards G.S."/>
            <person name="Conaco C."/>
            <person name="Dacre M."/>
            <person name="Hellsten U."/>
            <person name="Larroux C."/>
            <person name="Putnam N.H."/>
            <person name="Stanke M."/>
            <person name="Adamska M."/>
            <person name="Darling A."/>
            <person name="Degnan S.M."/>
            <person name="Oakley T.H."/>
            <person name="Plachetzki D.C."/>
            <person name="Zhai Y."/>
            <person name="Adamski M."/>
            <person name="Calcino A."/>
            <person name="Cummins S.F."/>
            <person name="Goodstein D.M."/>
            <person name="Harris C."/>
            <person name="Jackson D.J."/>
            <person name="Leys S.P."/>
            <person name="Shu S."/>
            <person name="Woodcroft B.J."/>
            <person name="Vervoort M."/>
            <person name="Kosik K.S."/>
            <person name="Manning G."/>
            <person name="Degnan B.M."/>
            <person name="Rokhsar D.S."/>
        </authorList>
    </citation>
    <scope>NUCLEOTIDE SEQUENCE [LARGE SCALE GENOMIC DNA]</scope>
</reference>
<dbReference type="EnsemblMetazoa" id="XM_019999515.1">
    <property type="protein sequence ID" value="XP_019855074.1"/>
    <property type="gene ID" value="LOC109583971"/>
</dbReference>
<organism evidence="1 2">
    <name type="scientific">Amphimedon queenslandica</name>
    <name type="common">Sponge</name>
    <dbReference type="NCBI Taxonomy" id="400682"/>
    <lineage>
        <taxon>Eukaryota</taxon>
        <taxon>Metazoa</taxon>
        <taxon>Porifera</taxon>
        <taxon>Demospongiae</taxon>
        <taxon>Heteroscleromorpha</taxon>
        <taxon>Haplosclerida</taxon>
        <taxon>Niphatidae</taxon>
        <taxon>Amphimedon</taxon>
    </lineage>
</organism>
<dbReference type="RefSeq" id="XP_019855074.1">
    <property type="nucleotide sequence ID" value="XM_019999515.1"/>
</dbReference>
<dbReference type="Proteomes" id="UP000007879">
    <property type="component" value="Unassembled WGS sequence"/>
</dbReference>
<protein>
    <submittedName>
        <fullName evidence="1">Uncharacterized protein</fullName>
    </submittedName>
</protein>
<dbReference type="PROSITE" id="PS51257">
    <property type="entry name" value="PROKAR_LIPOPROTEIN"/>
    <property type="match status" value="1"/>
</dbReference>
<reference evidence="1" key="2">
    <citation type="submission" date="2024-06" db="UniProtKB">
        <authorList>
            <consortium name="EnsemblMetazoa"/>
        </authorList>
    </citation>
    <scope>IDENTIFICATION</scope>
</reference>